<sequence length="288" mass="27467">MSVRRRPSRAQAEDLLDGGGSGPLRDLLAAASGPAHREEVVGEDAATRAFVAAHGAAVTLGSVAPPADGAATRRARWRTPTGLASALALALAGAGVAVGTVAVALHDGAPTAPPASSVTAPPPAGAGGPGYLPDPVRVATCRAWGAAAPTRDTDPAFAALVAAAGGAGNVDRFCAAASSPGVEPTSAPTAGPTAPASSTTRTSPGAQDAPRSGSAPDADTASPSRAPGASRDDGSNGTGGNGRAVGPPTAPPGQAGRNGRAEGRSVGPPAVPPGQDRANGRSPSRGAG</sequence>
<feature type="region of interest" description="Disordered" evidence="1">
    <location>
        <begin position="110"/>
        <end position="131"/>
    </location>
</feature>
<feature type="compositionally biased region" description="Low complexity" evidence="1">
    <location>
        <begin position="110"/>
        <end position="119"/>
    </location>
</feature>
<evidence type="ECO:0000256" key="1">
    <source>
        <dbReference type="SAM" id="MobiDB-lite"/>
    </source>
</evidence>
<feature type="transmembrane region" description="Helical" evidence="2">
    <location>
        <begin position="83"/>
        <end position="105"/>
    </location>
</feature>
<evidence type="ECO:0000256" key="2">
    <source>
        <dbReference type="SAM" id="Phobius"/>
    </source>
</evidence>
<comment type="caution">
    <text evidence="3">The sequence shown here is derived from an EMBL/GenBank/DDBJ whole genome shotgun (WGS) entry which is preliminary data.</text>
</comment>
<feature type="region of interest" description="Disordered" evidence="1">
    <location>
        <begin position="177"/>
        <end position="288"/>
    </location>
</feature>
<keyword evidence="2" id="KW-0812">Transmembrane</keyword>
<keyword evidence="2" id="KW-1133">Transmembrane helix</keyword>
<name>A0A4V3DB15_9PSEU</name>
<keyword evidence="4" id="KW-1185">Reference proteome</keyword>
<keyword evidence="2" id="KW-0472">Membrane</keyword>
<accession>A0A4V3DB15</accession>
<evidence type="ECO:0000313" key="3">
    <source>
        <dbReference type="EMBL" id="TDQ64828.1"/>
    </source>
</evidence>
<organism evidence="3 4">
    <name type="scientific">Actinomycetospora succinea</name>
    <dbReference type="NCBI Taxonomy" id="663603"/>
    <lineage>
        <taxon>Bacteria</taxon>
        <taxon>Bacillati</taxon>
        <taxon>Actinomycetota</taxon>
        <taxon>Actinomycetes</taxon>
        <taxon>Pseudonocardiales</taxon>
        <taxon>Pseudonocardiaceae</taxon>
        <taxon>Actinomycetospora</taxon>
    </lineage>
</organism>
<reference evidence="3 4" key="1">
    <citation type="submission" date="2019-03" db="EMBL/GenBank/DDBJ databases">
        <title>Genomic Encyclopedia of Type Strains, Phase IV (KMG-IV): sequencing the most valuable type-strain genomes for metagenomic binning, comparative biology and taxonomic classification.</title>
        <authorList>
            <person name="Goeker M."/>
        </authorList>
    </citation>
    <scope>NUCLEOTIDE SEQUENCE [LARGE SCALE GENOMIC DNA]</scope>
    <source>
        <strain evidence="3 4">DSM 45775</strain>
    </source>
</reference>
<dbReference type="RefSeq" id="WP_133824284.1">
    <property type="nucleotide sequence ID" value="NZ_BAABHR010000015.1"/>
</dbReference>
<proteinExistence type="predicted"/>
<dbReference type="EMBL" id="SNYO01000001">
    <property type="protein sequence ID" value="TDQ64828.1"/>
    <property type="molecule type" value="Genomic_DNA"/>
</dbReference>
<evidence type="ECO:0000313" key="4">
    <source>
        <dbReference type="Proteomes" id="UP000295705"/>
    </source>
</evidence>
<feature type="region of interest" description="Disordered" evidence="1">
    <location>
        <begin position="1"/>
        <end position="39"/>
    </location>
</feature>
<gene>
    <name evidence="3" type="ORF">EV188_10175</name>
</gene>
<protein>
    <submittedName>
        <fullName evidence="3">Uncharacterized protein</fullName>
    </submittedName>
</protein>
<dbReference type="OrthoDB" id="3405601at2"/>
<dbReference type="Proteomes" id="UP000295705">
    <property type="component" value="Unassembled WGS sequence"/>
</dbReference>
<dbReference type="AlphaFoldDB" id="A0A4V3DB15"/>
<feature type="compositionally biased region" description="Low complexity" evidence="1">
    <location>
        <begin position="184"/>
        <end position="206"/>
    </location>
</feature>